<feature type="transmembrane region" description="Helical" evidence="2">
    <location>
        <begin position="109"/>
        <end position="133"/>
    </location>
</feature>
<dbReference type="SMART" id="SM00028">
    <property type="entry name" value="TPR"/>
    <property type="match status" value="2"/>
</dbReference>
<evidence type="ECO:0000256" key="1">
    <source>
        <dbReference type="PROSITE-ProRule" id="PRU00339"/>
    </source>
</evidence>
<dbReference type="PROSITE" id="PS50005">
    <property type="entry name" value="TPR"/>
    <property type="match status" value="1"/>
</dbReference>
<evidence type="ECO:0000313" key="4">
    <source>
        <dbReference type="Proteomes" id="UP000245934"/>
    </source>
</evidence>
<keyword evidence="2" id="KW-0812">Transmembrane</keyword>
<dbReference type="RefSeq" id="WP_109939277.1">
    <property type="nucleotide sequence ID" value="NZ_CP176366.1"/>
</dbReference>
<keyword evidence="2" id="KW-0472">Membrane</keyword>
<dbReference type="InterPro" id="IPR019734">
    <property type="entry name" value="TPR_rpt"/>
</dbReference>
<comment type="caution">
    <text evidence="3">The sequence shown here is derived from an EMBL/GenBank/DDBJ whole genome shotgun (WGS) entry which is preliminary data.</text>
</comment>
<dbReference type="EMBL" id="QGMZ01000004">
    <property type="protein sequence ID" value="PWR76142.1"/>
    <property type="molecule type" value="Genomic_DNA"/>
</dbReference>
<dbReference type="Proteomes" id="UP000245934">
    <property type="component" value="Unassembled WGS sequence"/>
</dbReference>
<gene>
    <name evidence="3" type="ORF">DLD82_01205</name>
</gene>
<reference evidence="3 4" key="1">
    <citation type="submission" date="2018-05" db="EMBL/GenBank/DDBJ databases">
        <title>Draft genome of Methanospirillum stamsii Pt1.</title>
        <authorList>
            <person name="Dueholm M.S."/>
            <person name="Nielsen P.H."/>
            <person name="Bakmann L.F."/>
            <person name="Otzen D.E."/>
        </authorList>
    </citation>
    <scope>NUCLEOTIDE SEQUENCE [LARGE SCALE GENOMIC DNA]</scope>
    <source>
        <strain evidence="3 4">Pt1</strain>
    </source>
</reference>
<evidence type="ECO:0000256" key="2">
    <source>
        <dbReference type="SAM" id="Phobius"/>
    </source>
</evidence>
<accession>A0A2V2N816</accession>
<proteinExistence type="predicted"/>
<keyword evidence="1" id="KW-0802">TPR repeat</keyword>
<feature type="repeat" description="TPR" evidence="1">
    <location>
        <begin position="40"/>
        <end position="73"/>
    </location>
</feature>
<keyword evidence="4" id="KW-1185">Reference proteome</keyword>
<name>A0A2V2N816_9EURY</name>
<dbReference type="Gene3D" id="1.25.40.10">
    <property type="entry name" value="Tetratricopeptide repeat domain"/>
    <property type="match status" value="1"/>
</dbReference>
<dbReference type="Pfam" id="PF00515">
    <property type="entry name" value="TPR_1"/>
    <property type="match status" value="1"/>
</dbReference>
<dbReference type="AlphaFoldDB" id="A0A2V2N816"/>
<protein>
    <submittedName>
        <fullName evidence="3">Uncharacterized protein</fullName>
    </submittedName>
</protein>
<evidence type="ECO:0000313" key="3">
    <source>
        <dbReference type="EMBL" id="PWR76142.1"/>
    </source>
</evidence>
<organism evidence="3 4">
    <name type="scientific">Methanospirillum stamsii</name>
    <dbReference type="NCBI Taxonomy" id="1277351"/>
    <lineage>
        <taxon>Archaea</taxon>
        <taxon>Methanobacteriati</taxon>
        <taxon>Methanobacteriota</taxon>
        <taxon>Stenosarchaea group</taxon>
        <taxon>Methanomicrobia</taxon>
        <taxon>Methanomicrobiales</taxon>
        <taxon>Methanospirillaceae</taxon>
        <taxon>Methanospirillum</taxon>
    </lineage>
</organism>
<keyword evidence="2" id="KW-1133">Transmembrane helix</keyword>
<dbReference type="SUPFAM" id="SSF48452">
    <property type="entry name" value="TPR-like"/>
    <property type="match status" value="1"/>
</dbReference>
<dbReference type="GeneID" id="97609231"/>
<sequence>MEEEEVQSLYKKGIEAYRRGELNRAVDSLMQVVDAKEDDHRAWNALGVVLTKTKKYDDADVCFENALSLDPSNEVYERNRTKNKKFIKKGLADYLSKDSFALPLPVKPLYLAGGIAMILILAVVIFGIIPFLFPAPVSSTVGEIPITIELLDDVALIKNTGGPDSDKVSYFSLTGNNQTILSADKRERILGTDIGSTLAIPFEELRGFATENIITFRITAFFSDGTNKQVKTETVTLPPVPAVETVVPTPTPVQYTAQFKSGDIVLDSKNGSYSLIFTTLPDHQYLVNSLSRRNDGLFIMQEDNRNISQMDFDAMVVSTGLSFPQKMPEPGIPLQAHRSSSLSGTRAYPLYIPGDIVSQGSGSVNEAIVILGYDSGTNEYATDTLIKYNSGEWGYRSDAITEWTLQNEIEQRYPSRINRVALSLIGIGSDSSPPGTAPKYGEGDIVAKDRGAEPDQVIILAYEKNSSMYNTDVIYRSFGGNWERTGVNLPVIRSVLEQDYPYKVRNVDVSLVTVNKR</sequence>
<dbReference type="InterPro" id="IPR011990">
    <property type="entry name" value="TPR-like_helical_dom_sf"/>
</dbReference>
<dbReference type="OrthoDB" id="115601at2157"/>